<evidence type="ECO:0000256" key="7">
    <source>
        <dbReference type="SAM" id="Phobius"/>
    </source>
</evidence>
<dbReference type="GO" id="GO:0005886">
    <property type="term" value="C:plasma membrane"/>
    <property type="evidence" value="ECO:0007669"/>
    <property type="project" value="UniProtKB-SubCell"/>
</dbReference>
<dbReference type="Pfam" id="PF03458">
    <property type="entry name" value="Gly_transporter"/>
    <property type="match status" value="2"/>
</dbReference>
<feature type="domain" description="Glycine transporter" evidence="8">
    <location>
        <begin position="13"/>
        <end position="85"/>
    </location>
</feature>
<protein>
    <submittedName>
        <fullName evidence="9">TRIC cation channel family protein</fullName>
    </submittedName>
</protein>
<dbReference type="PANTHER" id="PTHR30506">
    <property type="entry name" value="INNER MEMBRANE PROTEIN"/>
    <property type="match status" value="1"/>
</dbReference>
<proteinExistence type="inferred from homology"/>
<feature type="transmembrane region" description="Helical" evidence="7">
    <location>
        <begin position="66"/>
        <end position="86"/>
    </location>
</feature>
<keyword evidence="5 7" id="KW-1133">Transmembrane helix</keyword>
<evidence type="ECO:0000256" key="4">
    <source>
        <dbReference type="ARBA" id="ARBA00022692"/>
    </source>
</evidence>
<feature type="transmembrane region" description="Helical" evidence="7">
    <location>
        <begin position="37"/>
        <end position="54"/>
    </location>
</feature>
<feature type="transmembrane region" description="Helical" evidence="7">
    <location>
        <begin position="157"/>
        <end position="175"/>
    </location>
</feature>
<keyword evidence="3" id="KW-1003">Cell membrane</keyword>
<keyword evidence="10" id="KW-1185">Reference proteome</keyword>
<keyword evidence="4 7" id="KW-0812">Transmembrane</keyword>
<feature type="transmembrane region" description="Helical" evidence="7">
    <location>
        <begin position="181"/>
        <end position="200"/>
    </location>
</feature>
<keyword evidence="6 7" id="KW-0472">Membrane</keyword>
<comment type="subcellular location">
    <subcellularLocation>
        <location evidence="1">Cell membrane</location>
        <topology evidence="1">Multi-pass membrane protein</topology>
    </subcellularLocation>
</comment>
<comment type="similarity">
    <text evidence="2">Belongs to the UPF0126 family.</text>
</comment>
<dbReference type="AlphaFoldDB" id="A0A7W2EAI7"/>
<dbReference type="RefSeq" id="WP_181888811.1">
    <property type="nucleotide sequence ID" value="NZ_CP170998.1"/>
</dbReference>
<evidence type="ECO:0000256" key="6">
    <source>
        <dbReference type="ARBA" id="ARBA00023136"/>
    </source>
</evidence>
<comment type="caution">
    <text evidence="9">The sequence shown here is derived from an EMBL/GenBank/DDBJ whole genome shotgun (WGS) entry which is preliminary data.</text>
</comment>
<evidence type="ECO:0000313" key="9">
    <source>
        <dbReference type="EMBL" id="MBA5244154.1"/>
    </source>
</evidence>
<dbReference type="EMBL" id="JACDTZ010000001">
    <property type="protein sequence ID" value="MBA5244154.1"/>
    <property type="molecule type" value="Genomic_DNA"/>
</dbReference>
<feature type="transmembrane region" description="Helical" evidence="7">
    <location>
        <begin position="122"/>
        <end position="145"/>
    </location>
</feature>
<evidence type="ECO:0000256" key="3">
    <source>
        <dbReference type="ARBA" id="ARBA00022475"/>
    </source>
</evidence>
<accession>A0A7W2EAI7</accession>
<evidence type="ECO:0000256" key="2">
    <source>
        <dbReference type="ARBA" id="ARBA00008193"/>
    </source>
</evidence>
<gene>
    <name evidence="9" type="ORF">H0193_04865</name>
</gene>
<evidence type="ECO:0000313" key="10">
    <source>
        <dbReference type="Proteomes" id="UP000523682"/>
    </source>
</evidence>
<sequence length="271" mass="29155">MDFSDDVGNLYFVLEYTGVLLAATIGGTVAKRMNFDIVGFAFVALISSLSGGLMRDAILNDGPAAALTNPGYLITATIGGLIAYFAPLRGKLWENFRFYADVVTIGVWAVGGTIKALNAELSWVPCVLLAVITATGGTLARDIVLRQIPALFTSEKMTVFPAIIASVIMLVLNRFDLVWEGMLAAAIAAPLFALAVYFGGDKLLGLQTKRIERPLEEKIGEALGVDTDSRRPAESGKEVRNALEHASDEELIQALRVMLQNEVQESTEAKT</sequence>
<feature type="domain" description="Glycine transporter" evidence="8">
    <location>
        <begin position="99"/>
        <end position="173"/>
    </location>
</feature>
<evidence type="ECO:0000256" key="5">
    <source>
        <dbReference type="ARBA" id="ARBA00022989"/>
    </source>
</evidence>
<evidence type="ECO:0000256" key="1">
    <source>
        <dbReference type="ARBA" id="ARBA00004651"/>
    </source>
</evidence>
<dbReference type="InterPro" id="IPR005115">
    <property type="entry name" value="Gly_transporter"/>
</dbReference>
<dbReference type="PANTHER" id="PTHR30506:SF3">
    <property type="entry name" value="UPF0126 INNER MEMBRANE PROTEIN YADS-RELATED"/>
    <property type="match status" value="1"/>
</dbReference>
<reference evidence="9 10" key="1">
    <citation type="submission" date="2020-07" db="EMBL/GenBank/DDBJ databases">
        <title>Draft genome and description of Corynebacterium haemomassiliense strain Marseile-Q3615 sp. nov.</title>
        <authorList>
            <person name="Boxberger M."/>
            <person name="La Scola B."/>
        </authorList>
    </citation>
    <scope>NUCLEOTIDE SEQUENCE [LARGE SCALE GENOMIC DNA]</scope>
    <source>
        <strain evidence="9 10">Marseille-Q3615</strain>
    </source>
</reference>
<evidence type="ECO:0000259" key="8">
    <source>
        <dbReference type="Pfam" id="PF03458"/>
    </source>
</evidence>
<name>A0A7W2EAI7_9CORY</name>
<feature type="transmembrane region" description="Helical" evidence="7">
    <location>
        <begin position="98"/>
        <end position="116"/>
    </location>
</feature>
<feature type="transmembrane region" description="Helical" evidence="7">
    <location>
        <begin position="12"/>
        <end position="30"/>
    </location>
</feature>
<dbReference type="Proteomes" id="UP000523682">
    <property type="component" value="Unassembled WGS sequence"/>
</dbReference>
<organism evidence="9 10">
    <name type="scientific">Corynebacterium haemomassiliense</name>
    <dbReference type="NCBI Taxonomy" id="2754726"/>
    <lineage>
        <taxon>Bacteria</taxon>
        <taxon>Bacillati</taxon>
        <taxon>Actinomycetota</taxon>
        <taxon>Actinomycetes</taxon>
        <taxon>Mycobacteriales</taxon>
        <taxon>Corynebacteriaceae</taxon>
        <taxon>Corynebacterium</taxon>
    </lineage>
</organism>